<feature type="transmembrane region" description="Helical" evidence="2">
    <location>
        <begin position="29"/>
        <end position="50"/>
    </location>
</feature>
<feature type="region of interest" description="Disordered" evidence="1">
    <location>
        <begin position="289"/>
        <end position="377"/>
    </location>
</feature>
<dbReference type="EMBL" id="JAWDGP010005712">
    <property type="protein sequence ID" value="KAK3753474.1"/>
    <property type="molecule type" value="Genomic_DNA"/>
</dbReference>
<reference evidence="3" key="1">
    <citation type="journal article" date="2023" name="G3 (Bethesda)">
        <title>A reference genome for the long-term kleptoplast-retaining sea slug Elysia crispata morphotype clarki.</title>
        <authorList>
            <person name="Eastman K.E."/>
            <person name="Pendleton A.L."/>
            <person name="Shaikh M.A."/>
            <person name="Suttiyut T."/>
            <person name="Ogas R."/>
            <person name="Tomko P."/>
            <person name="Gavelis G."/>
            <person name="Widhalm J.R."/>
            <person name="Wisecaver J.H."/>
        </authorList>
    </citation>
    <scope>NUCLEOTIDE SEQUENCE</scope>
    <source>
        <strain evidence="3">ECLA1</strain>
    </source>
</reference>
<gene>
    <name evidence="3" type="ORF">RRG08_056365</name>
</gene>
<accession>A0AAE0YQB4</accession>
<feature type="compositionally biased region" description="Basic and acidic residues" evidence="1">
    <location>
        <begin position="187"/>
        <end position="199"/>
    </location>
</feature>
<comment type="caution">
    <text evidence="3">The sequence shown here is derived from an EMBL/GenBank/DDBJ whole genome shotgun (WGS) entry which is preliminary data.</text>
</comment>
<feature type="compositionally biased region" description="Polar residues" evidence="1">
    <location>
        <begin position="216"/>
        <end position="246"/>
    </location>
</feature>
<protein>
    <recommendedName>
        <fullName evidence="5">G-protein coupled receptors family 1 profile domain-containing protein</fullName>
    </recommendedName>
</protein>
<feature type="compositionally biased region" description="Polar residues" evidence="1">
    <location>
        <begin position="163"/>
        <end position="186"/>
    </location>
</feature>
<dbReference type="SUPFAM" id="SSF81321">
    <property type="entry name" value="Family A G protein-coupled receptor-like"/>
    <property type="match status" value="1"/>
</dbReference>
<feature type="compositionally biased region" description="Low complexity" evidence="1">
    <location>
        <begin position="292"/>
        <end position="306"/>
    </location>
</feature>
<feature type="region of interest" description="Disordered" evidence="1">
    <location>
        <begin position="489"/>
        <end position="511"/>
    </location>
</feature>
<feature type="compositionally biased region" description="Basic and acidic residues" evidence="1">
    <location>
        <begin position="309"/>
        <end position="322"/>
    </location>
</feature>
<organism evidence="3 4">
    <name type="scientific">Elysia crispata</name>
    <name type="common">lettuce slug</name>
    <dbReference type="NCBI Taxonomy" id="231223"/>
    <lineage>
        <taxon>Eukaryota</taxon>
        <taxon>Metazoa</taxon>
        <taxon>Spiralia</taxon>
        <taxon>Lophotrochozoa</taxon>
        <taxon>Mollusca</taxon>
        <taxon>Gastropoda</taxon>
        <taxon>Heterobranchia</taxon>
        <taxon>Euthyneura</taxon>
        <taxon>Panpulmonata</taxon>
        <taxon>Sacoglossa</taxon>
        <taxon>Placobranchoidea</taxon>
        <taxon>Plakobranchidae</taxon>
        <taxon>Elysia</taxon>
    </lineage>
</organism>
<evidence type="ECO:0000313" key="3">
    <source>
        <dbReference type="EMBL" id="KAK3753474.1"/>
    </source>
</evidence>
<evidence type="ECO:0008006" key="5">
    <source>
        <dbReference type="Google" id="ProtNLM"/>
    </source>
</evidence>
<name>A0AAE0YQB4_9GAST</name>
<sequence length="730" mass="80544">MSRFFCDSVNLWHCATTDVWGDLELYVELPMTFAAILSISLSYSLILLVLRQQRQKMAKHNTQPKANQVAPLHSKIKDEPERGRSQPALFPDTRRCVFFCAPIRFVCSVKQSRVDNSKTAGCGPHRFEKPASELTPHKCSPSKVDETLYIEINRACDISTMMDSSRVGESTEGSQQVNAHSLLSSSESEKPFKPNRDPNLHQLGKSQDSTEDLRTPRSSQSQQDVTPLIESQDSCNGSFATSLSTHQDPHLSKTPVGIDEYLDPPTLGWEANKSNLNCFIDAGIVHEKSHPKSASPKSQPFSSTSSDTNIERLQVDDLEKKPSTSKPDLTAESIDTNISTACSDGSPTLEQTDCHNIKSPVGLQHSNSRAQKRGPRFKQRNEYDIDEISQSITNTFENNESQGEAVIHFSAPDDSTEKHHSSLNVVEDGDDTDRYFINPNKSVDLDVVKDVENTSENEKLDSDIYSLYKEAPKNAANQSIVNENRLDTTETSSSMTYGEPRLRTRTPGSEKNKFYDPVAPADLVLNPDFVAGSHTDLVLSVSNSDHPDGGVPDTDINTLETVTGSGDQDIDTCISSTQASILTEGEKRIEIVELDGTVHLEKVEVVSRGQSSAVPNIEGAVCLMNPKNKELGRRRVELKAALKVGLLFLSFLLLWTPLPLLVTVIRVSTRVPRHAEQADLLAVVSALASVTAALDPILYGLLNRQIYIAMKQMLKKARRNINRIMCGAGI</sequence>
<feature type="transmembrane region" description="Helical" evidence="2">
    <location>
        <begin position="680"/>
        <end position="702"/>
    </location>
</feature>
<evidence type="ECO:0000256" key="1">
    <source>
        <dbReference type="SAM" id="MobiDB-lite"/>
    </source>
</evidence>
<keyword evidence="2" id="KW-0472">Membrane</keyword>
<keyword evidence="4" id="KW-1185">Reference proteome</keyword>
<feature type="compositionally biased region" description="Polar residues" evidence="1">
    <location>
        <begin position="333"/>
        <end position="351"/>
    </location>
</feature>
<dbReference type="Gene3D" id="1.20.1070.10">
    <property type="entry name" value="Rhodopsin 7-helix transmembrane proteins"/>
    <property type="match status" value="1"/>
</dbReference>
<feature type="region of interest" description="Disordered" evidence="1">
    <location>
        <begin position="163"/>
        <end position="257"/>
    </location>
</feature>
<keyword evidence="2" id="KW-1133">Transmembrane helix</keyword>
<proteinExistence type="predicted"/>
<evidence type="ECO:0000256" key="2">
    <source>
        <dbReference type="SAM" id="Phobius"/>
    </source>
</evidence>
<keyword evidence="2" id="KW-0812">Transmembrane</keyword>
<feature type="transmembrane region" description="Helical" evidence="2">
    <location>
        <begin position="640"/>
        <end position="660"/>
    </location>
</feature>
<evidence type="ECO:0000313" key="4">
    <source>
        <dbReference type="Proteomes" id="UP001283361"/>
    </source>
</evidence>
<dbReference type="Proteomes" id="UP001283361">
    <property type="component" value="Unassembled WGS sequence"/>
</dbReference>
<feature type="region of interest" description="Disordered" evidence="1">
    <location>
        <begin position="115"/>
        <end position="140"/>
    </location>
</feature>
<dbReference type="AlphaFoldDB" id="A0AAE0YQB4"/>